<comment type="function">
    <text evidence="9">Involved in mRNA degradation. Catalyzes the phosphorolysis of single-stranded polyribonucleotides processively in the 3'- to 5'-direction.</text>
</comment>
<comment type="similarity">
    <text evidence="2 9">Belongs to the polyribonucleotide nucleotidyltransferase family.</text>
</comment>
<dbReference type="HAMAP" id="MF_01595">
    <property type="entry name" value="PNPase"/>
    <property type="match status" value="1"/>
</dbReference>
<dbReference type="NCBIfam" id="TIGR03591">
    <property type="entry name" value="polynuc_phos"/>
    <property type="match status" value="1"/>
</dbReference>
<dbReference type="CDD" id="cd04472">
    <property type="entry name" value="S1_PNPase"/>
    <property type="match status" value="1"/>
</dbReference>
<dbReference type="InterPro" id="IPR004088">
    <property type="entry name" value="KH_dom_type_1"/>
</dbReference>
<dbReference type="PROSITE" id="PS50084">
    <property type="entry name" value="KH_TYPE_1"/>
    <property type="match status" value="1"/>
</dbReference>
<evidence type="ECO:0000256" key="1">
    <source>
        <dbReference type="ARBA" id="ARBA00004496"/>
    </source>
</evidence>
<dbReference type="SUPFAM" id="SSF55666">
    <property type="entry name" value="Ribonuclease PH domain 2-like"/>
    <property type="match status" value="2"/>
</dbReference>
<dbReference type="SMART" id="SM00322">
    <property type="entry name" value="KH"/>
    <property type="match status" value="1"/>
</dbReference>
<dbReference type="PANTHER" id="PTHR11252:SF0">
    <property type="entry name" value="POLYRIBONUCLEOTIDE NUCLEOTIDYLTRANSFERASE 1, MITOCHONDRIAL"/>
    <property type="match status" value="1"/>
</dbReference>
<comment type="subcellular location">
    <subcellularLocation>
        <location evidence="1 9">Cytoplasm</location>
    </subcellularLocation>
</comment>
<dbReference type="InterPro" id="IPR015847">
    <property type="entry name" value="ExoRNase_PH_dom2"/>
</dbReference>
<dbReference type="SMART" id="SM00316">
    <property type="entry name" value="S1"/>
    <property type="match status" value="1"/>
</dbReference>
<reference evidence="12" key="2">
    <citation type="journal article" date="2012" name="PLoS ONE">
        <title>A Deeply Branching Thermophilic Bacterium with an Ancient Acetyl-CoA Pathway Dominates a Subsurface Ecosystem.</title>
        <authorList>
            <person name="Takami H."/>
            <person name="Noguchi H."/>
            <person name="Takaki Y."/>
            <person name="Uchiyama I."/>
            <person name="Toyoda A."/>
            <person name="Nishi S."/>
            <person name="Chee G.-J."/>
            <person name="Arai W."/>
            <person name="Nunoura T."/>
            <person name="Itoh T."/>
            <person name="Hattori M."/>
            <person name="Takai K."/>
        </authorList>
    </citation>
    <scope>NUCLEOTIDE SEQUENCE</scope>
</reference>
<dbReference type="InterPro" id="IPR036345">
    <property type="entry name" value="ExoRNase_PH_dom2_sf"/>
</dbReference>
<dbReference type="CDD" id="cd02393">
    <property type="entry name" value="KH-I_PNPase"/>
    <property type="match status" value="1"/>
</dbReference>
<dbReference type="EC" id="2.7.7.8" evidence="9"/>
<dbReference type="InterPro" id="IPR012162">
    <property type="entry name" value="PNPase"/>
</dbReference>
<dbReference type="Gene3D" id="3.30.1370.10">
    <property type="entry name" value="K Homology domain, type 1"/>
    <property type="match status" value="1"/>
</dbReference>
<dbReference type="FunFam" id="3.30.230.70:FF:000002">
    <property type="entry name" value="Polyribonucleotide nucleotidyltransferase"/>
    <property type="match status" value="1"/>
</dbReference>
<proteinExistence type="inferred from homology"/>
<dbReference type="Pfam" id="PF00575">
    <property type="entry name" value="S1"/>
    <property type="match status" value="1"/>
</dbReference>
<dbReference type="Gene3D" id="3.30.230.70">
    <property type="entry name" value="GHMP Kinase, N-terminal domain"/>
    <property type="match status" value="2"/>
</dbReference>
<dbReference type="FunFam" id="3.30.1370.10:FF:000001">
    <property type="entry name" value="Polyribonucleotide nucleotidyltransferase"/>
    <property type="match status" value="1"/>
</dbReference>
<keyword evidence="4 9" id="KW-0808">Transferase</keyword>
<dbReference type="InterPro" id="IPR015848">
    <property type="entry name" value="PNPase_PH_RNA-bd_bac/org-type"/>
</dbReference>
<evidence type="ECO:0000256" key="4">
    <source>
        <dbReference type="ARBA" id="ARBA00022679"/>
    </source>
</evidence>
<sequence>MKPEAKQFSTTVGGRVITFETGKLAGQANGAVTVQLGETMIFAAATMSKTARADVDFFPLSVEYEERMYAGGRIPGSFFRREGKPSTEAILTARLADRPIRPLFPKGMRNEVQIIMYSLSVDNENPIDILAINAASAALMISDIPWNGPVGAVRVGLLDGEFVVNPTFQEMERSDLDLRIAGTRDAILMVECGAKEVPEDVMVAALEFGHRALQPLIDLQEQMRAEVGKPKAEPILILPDETLLESVFERVKEPMSELLDKPLSKEEFNSGMEALLAQVTAEMTTGENPPSPQDIQLAFTEAEKRLVRARILEGKRPDGRGPKDIRPIWCEVDIAPRAHGSGLFTRGETQVLTLATLGTLSEAQEIDSLIPQETKRYMHHYNFPPFSTGEVKPLRGQSRREIGHGALAERALEPVIPPESEFPYTLRLVSEVLSSNGSTSMASVCGSTLALMDTGVPIKAPVAGVAMGLVKEGDRYVILTDIQGAEDHLGDMDFKVAGTAKGITALQMDIKIGGLTKEIMAEALEQARQARLAILEKMLEVIPAPRPELKPHAPRITTVLIPTDKIGVLIGPGGKTVRAIQQETDTTIDIREDGTVYILATNAENARAARDRIKWLTAEPEVGEIYTGRVVRTTDFGAFVEILPGTDGMVHISQLDTTRVNRVEDVVKVGDEITVMVTDIDPDGKIRLSRQAVLEGWTPEEARSRDRRGPAQSQKTSSSSTRSTSSRPSGGSGKQPQRGKPKR</sequence>
<dbReference type="InterPro" id="IPR004087">
    <property type="entry name" value="KH_dom"/>
</dbReference>
<dbReference type="Pfam" id="PF03725">
    <property type="entry name" value="RNase_PH_C"/>
    <property type="match status" value="2"/>
</dbReference>
<dbReference type="InterPro" id="IPR036456">
    <property type="entry name" value="PNPase_PH_RNA-bd_sf"/>
</dbReference>
<dbReference type="Pfam" id="PF01138">
    <property type="entry name" value="RNase_PH"/>
    <property type="match status" value="2"/>
</dbReference>
<feature type="region of interest" description="Disordered" evidence="10">
    <location>
        <begin position="696"/>
        <end position="743"/>
    </location>
</feature>
<comment type="catalytic activity">
    <reaction evidence="9">
        <text>RNA(n+1) + phosphate = RNA(n) + a ribonucleoside 5'-diphosphate</text>
        <dbReference type="Rhea" id="RHEA:22096"/>
        <dbReference type="Rhea" id="RHEA-COMP:14527"/>
        <dbReference type="Rhea" id="RHEA-COMP:17342"/>
        <dbReference type="ChEBI" id="CHEBI:43474"/>
        <dbReference type="ChEBI" id="CHEBI:57930"/>
        <dbReference type="ChEBI" id="CHEBI:140395"/>
        <dbReference type="EC" id="2.7.7.8"/>
    </reaction>
</comment>
<dbReference type="GO" id="GO:0000175">
    <property type="term" value="F:3'-5'-RNA exonuclease activity"/>
    <property type="evidence" value="ECO:0007669"/>
    <property type="project" value="TreeGrafter"/>
</dbReference>
<gene>
    <name evidence="9" type="primary">pnp</name>
    <name evidence="12" type="ORF">HGMM_F30B08C07</name>
</gene>
<dbReference type="GO" id="GO:0003723">
    <property type="term" value="F:RNA binding"/>
    <property type="evidence" value="ECO:0007669"/>
    <property type="project" value="UniProtKB-UniRule"/>
</dbReference>
<dbReference type="EMBL" id="AP011725">
    <property type="protein sequence ID" value="BAL55655.1"/>
    <property type="molecule type" value="Genomic_DNA"/>
</dbReference>
<dbReference type="CDD" id="cd11364">
    <property type="entry name" value="RNase_PH_PNPase_2"/>
    <property type="match status" value="1"/>
</dbReference>
<dbReference type="CDD" id="cd11363">
    <property type="entry name" value="RNase_PH_PNPase_1"/>
    <property type="match status" value="1"/>
</dbReference>
<evidence type="ECO:0000256" key="2">
    <source>
        <dbReference type="ARBA" id="ARBA00007404"/>
    </source>
</evidence>
<dbReference type="InterPro" id="IPR012340">
    <property type="entry name" value="NA-bd_OB-fold"/>
</dbReference>
<feature type="binding site" evidence="9">
    <location>
        <position position="487"/>
    </location>
    <ligand>
        <name>Mg(2+)</name>
        <dbReference type="ChEBI" id="CHEBI:18420"/>
    </ligand>
</feature>
<feature type="compositionally biased region" description="Low complexity" evidence="10">
    <location>
        <begin position="716"/>
        <end position="729"/>
    </location>
</feature>
<evidence type="ECO:0000313" key="12">
    <source>
        <dbReference type="EMBL" id="BAL55655.1"/>
    </source>
</evidence>
<dbReference type="GO" id="GO:0006396">
    <property type="term" value="P:RNA processing"/>
    <property type="evidence" value="ECO:0007669"/>
    <property type="project" value="InterPro"/>
</dbReference>
<evidence type="ECO:0000256" key="6">
    <source>
        <dbReference type="ARBA" id="ARBA00022723"/>
    </source>
</evidence>
<dbReference type="PROSITE" id="PS50126">
    <property type="entry name" value="S1"/>
    <property type="match status" value="1"/>
</dbReference>
<dbReference type="AlphaFoldDB" id="H5SHL9"/>
<keyword evidence="8 9" id="KW-0694">RNA-binding</keyword>
<dbReference type="InterPro" id="IPR003029">
    <property type="entry name" value="S1_domain"/>
</dbReference>
<keyword evidence="5 9" id="KW-0548">Nucleotidyltransferase</keyword>
<organism evidence="12">
    <name type="scientific">uncultured Chloroflexota bacterium</name>
    <dbReference type="NCBI Taxonomy" id="166587"/>
    <lineage>
        <taxon>Bacteria</taxon>
        <taxon>Bacillati</taxon>
        <taxon>Chloroflexota</taxon>
        <taxon>environmental samples</taxon>
    </lineage>
</organism>
<dbReference type="SUPFAM" id="SSF54791">
    <property type="entry name" value="Eukaryotic type KH-domain (KH-domain type I)"/>
    <property type="match status" value="1"/>
</dbReference>
<dbReference type="GO" id="GO:0005829">
    <property type="term" value="C:cytosol"/>
    <property type="evidence" value="ECO:0007669"/>
    <property type="project" value="UniProtKB-ARBA"/>
</dbReference>
<feature type="compositionally biased region" description="Basic and acidic residues" evidence="10">
    <location>
        <begin position="700"/>
        <end position="709"/>
    </location>
</feature>
<evidence type="ECO:0000256" key="8">
    <source>
        <dbReference type="ARBA" id="ARBA00022884"/>
    </source>
</evidence>
<dbReference type="NCBIfam" id="NF008805">
    <property type="entry name" value="PRK11824.1"/>
    <property type="match status" value="1"/>
</dbReference>
<dbReference type="Pfam" id="PF03726">
    <property type="entry name" value="PNPase"/>
    <property type="match status" value="1"/>
</dbReference>
<keyword evidence="7 9" id="KW-0460">Magnesium</keyword>
<reference evidence="12" key="1">
    <citation type="journal article" date="2005" name="Environ. Microbiol.">
        <title>Genetic and functional properties of uncultivated thermophilic crenarchaeotes from a subsurface gold mine as revealed by analysis of genome fragments.</title>
        <authorList>
            <person name="Nunoura T."/>
            <person name="Hirayama H."/>
            <person name="Takami H."/>
            <person name="Oida H."/>
            <person name="Nishi S."/>
            <person name="Shimamura S."/>
            <person name="Suzuki Y."/>
            <person name="Inagaki F."/>
            <person name="Takai K."/>
            <person name="Nealson K.H."/>
            <person name="Horikoshi K."/>
        </authorList>
    </citation>
    <scope>NUCLEOTIDE SEQUENCE</scope>
</reference>
<name>H5SHL9_9CHLR</name>
<dbReference type="SUPFAM" id="SSF46915">
    <property type="entry name" value="Polynucleotide phosphorylase/guanosine pentaphosphate synthase (PNPase/GPSI), domain 3"/>
    <property type="match status" value="1"/>
</dbReference>
<evidence type="ECO:0000256" key="5">
    <source>
        <dbReference type="ARBA" id="ARBA00022695"/>
    </source>
</evidence>
<comment type="cofactor">
    <cofactor evidence="9">
        <name>Mg(2+)</name>
        <dbReference type="ChEBI" id="CHEBI:18420"/>
    </cofactor>
</comment>
<dbReference type="InterPro" id="IPR020568">
    <property type="entry name" value="Ribosomal_Su5_D2-typ_SF"/>
</dbReference>
<dbReference type="FunFam" id="3.30.230.70:FF:000001">
    <property type="entry name" value="Polyribonucleotide nucleotidyltransferase"/>
    <property type="match status" value="1"/>
</dbReference>
<dbReference type="SUPFAM" id="SSF54211">
    <property type="entry name" value="Ribosomal protein S5 domain 2-like"/>
    <property type="match status" value="2"/>
</dbReference>
<dbReference type="FunFam" id="2.40.50.140:FF:000023">
    <property type="entry name" value="Polyribonucleotide nucleotidyltransferase"/>
    <property type="match status" value="1"/>
</dbReference>
<evidence type="ECO:0000259" key="11">
    <source>
        <dbReference type="PROSITE" id="PS50126"/>
    </source>
</evidence>
<dbReference type="Pfam" id="PF00013">
    <property type="entry name" value="KH_1"/>
    <property type="match status" value="1"/>
</dbReference>
<keyword evidence="3 9" id="KW-0963">Cytoplasm</keyword>
<dbReference type="Gene3D" id="2.40.50.140">
    <property type="entry name" value="Nucleic acid-binding proteins"/>
    <property type="match status" value="1"/>
</dbReference>
<evidence type="ECO:0000256" key="10">
    <source>
        <dbReference type="SAM" id="MobiDB-lite"/>
    </source>
</evidence>
<protein>
    <recommendedName>
        <fullName evidence="9">Polyribonucleotide nucleotidyltransferase</fullName>
        <ecNumber evidence="9">2.7.7.8</ecNumber>
    </recommendedName>
    <alternativeName>
        <fullName evidence="9">Polynucleotide phosphorylase</fullName>
        <shortName evidence="9">PNPase</shortName>
    </alternativeName>
</protein>
<dbReference type="InterPro" id="IPR036612">
    <property type="entry name" value="KH_dom_type_1_sf"/>
</dbReference>
<keyword evidence="6 9" id="KW-0479">Metal-binding</keyword>
<dbReference type="PIRSF" id="PIRSF005499">
    <property type="entry name" value="PNPase"/>
    <property type="match status" value="1"/>
</dbReference>
<dbReference type="InterPro" id="IPR001247">
    <property type="entry name" value="ExoRNase_PH_dom1"/>
</dbReference>
<dbReference type="GO" id="GO:0004654">
    <property type="term" value="F:polyribonucleotide nucleotidyltransferase activity"/>
    <property type="evidence" value="ECO:0007669"/>
    <property type="project" value="UniProtKB-UniRule"/>
</dbReference>
<dbReference type="GO" id="GO:0000287">
    <property type="term" value="F:magnesium ion binding"/>
    <property type="evidence" value="ECO:0007669"/>
    <property type="project" value="UniProtKB-UniRule"/>
</dbReference>
<evidence type="ECO:0000256" key="9">
    <source>
        <dbReference type="HAMAP-Rule" id="MF_01595"/>
    </source>
</evidence>
<feature type="binding site" evidence="9">
    <location>
        <position position="493"/>
    </location>
    <ligand>
        <name>Mg(2+)</name>
        <dbReference type="ChEBI" id="CHEBI:18420"/>
    </ligand>
</feature>
<accession>H5SHL9</accession>
<dbReference type="InterPro" id="IPR027408">
    <property type="entry name" value="PNPase/RNase_PH_dom_sf"/>
</dbReference>
<feature type="domain" description="S1 motif" evidence="11">
    <location>
        <begin position="623"/>
        <end position="691"/>
    </location>
</feature>
<evidence type="ECO:0000256" key="3">
    <source>
        <dbReference type="ARBA" id="ARBA00022490"/>
    </source>
</evidence>
<dbReference type="SUPFAM" id="SSF50249">
    <property type="entry name" value="Nucleic acid-binding proteins"/>
    <property type="match status" value="1"/>
</dbReference>
<dbReference type="PANTHER" id="PTHR11252">
    <property type="entry name" value="POLYRIBONUCLEOTIDE NUCLEOTIDYLTRANSFERASE"/>
    <property type="match status" value="1"/>
</dbReference>
<evidence type="ECO:0000256" key="7">
    <source>
        <dbReference type="ARBA" id="ARBA00022842"/>
    </source>
</evidence>
<dbReference type="GO" id="GO:0006402">
    <property type="term" value="P:mRNA catabolic process"/>
    <property type="evidence" value="ECO:0007669"/>
    <property type="project" value="UniProtKB-UniRule"/>
</dbReference>